<evidence type="ECO:0000256" key="7">
    <source>
        <dbReference type="ARBA" id="ARBA00023136"/>
    </source>
</evidence>
<evidence type="ECO:0000256" key="5">
    <source>
        <dbReference type="ARBA" id="ARBA00022985"/>
    </source>
</evidence>
<comment type="caution">
    <text evidence="9">The sequence shown here is derived from an EMBL/GenBank/DDBJ whole genome shotgun (WGS) entry which is preliminary data.</text>
</comment>
<evidence type="ECO:0000313" key="10">
    <source>
        <dbReference type="Proteomes" id="UP000252355"/>
    </source>
</evidence>
<dbReference type="PANTHER" id="PTHR48090:SF3">
    <property type="entry name" value="UNDECAPRENYL-PHOSPHATE 4-DEOXY-4-FORMAMIDO-L-ARABINOSE TRANSFERASE"/>
    <property type="match status" value="1"/>
</dbReference>
<keyword evidence="7" id="KW-0472">Membrane</keyword>
<evidence type="ECO:0000256" key="4">
    <source>
        <dbReference type="ARBA" id="ARBA00022692"/>
    </source>
</evidence>
<evidence type="ECO:0000256" key="2">
    <source>
        <dbReference type="ARBA" id="ARBA00022676"/>
    </source>
</evidence>
<sequence>MCIPVFNEVENLEELVHRIERTMASLGRSWELILVDDGSSDGSFDKIRSLQAGRPWLRGLRFDRNHGQTAAMAAGIRAARGEAIVTLDADLQNDPADIPRLLEGLRDHEAVVGWRRQRQDSFVRRVSSRIANWVRNVVSDETIRDTGCSLKAFRAAAVRALPFFEGMHRFLPTLVKMHGGTVLEVEVSHHPRTRGLSKYNVWNRVFRSFLDLLAIRWMKWRQLRYRIVDEI</sequence>
<keyword evidence="4" id="KW-0812">Transmembrane</keyword>
<keyword evidence="2" id="KW-0328">Glycosyltransferase</keyword>
<gene>
    <name evidence="9" type="ORF">OZSIB_1280</name>
</gene>
<name>A0A367ZKG4_9BACT</name>
<dbReference type="Pfam" id="PF00535">
    <property type="entry name" value="Glycos_transf_2"/>
    <property type="match status" value="1"/>
</dbReference>
<keyword evidence="5" id="KW-0448">Lipopolysaccharide biosynthesis</keyword>
<keyword evidence="3 9" id="KW-0808">Transferase</keyword>
<dbReference type="AlphaFoldDB" id="A0A367ZKG4"/>
<evidence type="ECO:0000259" key="8">
    <source>
        <dbReference type="Pfam" id="PF00535"/>
    </source>
</evidence>
<dbReference type="InterPro" id="IPR029044">
    <property type="entry name" value="Nucleotide-diphossugar_trans"/>
</dbReference>
<keyword evidence="1" id="KW-1003">Cell membrane</keyword>
<proteinExistence type="predicted"/>
<protein>
    <submittedName>
        <fullName evidence="9">Glycosyl transferase, family 2</fullName>
    </submittedName>
</protein>
<dbReference type="EMBL" id="QOQW01000021">
    <property type="protein sequence ID" value="RCK78558.1"/>
    <property type="molecule type" value="Genomic_DNA"/>
</dbReference>
<evidence type="ECO:0000256" key="3">
    <source>
        <dbReference type="ARBA" id="ARBA00022679"/>
    </source>
</evidence>
<dbReference type="InterPro" id="IPR050256">
    <property type="entry name" value="Glycosyltransferase_2"/>
</dbReference>
<dbReference type="CDD" id="cd04187">
    <property type="entry name" value="DPM1_like_bac"/>
    <property type="match status" value="1"/>
</dbReference>
<keyword evidence="6" id="KW-1133">Transmembrane helix</keyword>
<feature type="domain" description="Glycosyltransferase 2-like" evidence="8">
    <location>
        <begin position="2"/>
        <end position="135"/>
    </location>
</feature>
<dbReference type="GO" id="GO:0005886">
    <property type="term" value="C:plasma membrane"/>
    <property type="evidence" value="ECO:0007669"/>
    <property type="project" value="TreeGrafter"/>
</dbReference>
<dbReference type="Proteomes" id="UP000252355">
    <property type="component" value="Unassembled WGS sequence"/>
</dbReference>
<dbReference type="GO" id="GO:0009103">
    <property type="term" value="P:lipopolysaccharide biosynthetic process"/>
    <property type="evidence" value="ECO:0007669"/>
    <property type="project" value="UniProtKB-KW"/>
</dbReference>
<reference evidence="9 10" key="1">
    <citation type="submission" date="2018-05" db="EMBL/GenBank/DDBJ databases">
        <title>A metagenomic window into the 2 km-deep terrestrial subsurface aquifer revealed taxonomically and functionally diverse microbial community comprising novel uncultured bacterial lineages.</title>
        <authorList>
            <person name="Kadnikov V.V."/>
            <person name="Mardanov A.V."/>
            <person name="Beletsky A.V."/>
            <person name="Banks D."/>
            <person name="Pimenov N.V."/>
            <person name="Frank Y.A."/>
            <person name="Karnachuk O.V."/>
            <person name="Ravin N.V."/>
        </authorList>
    </citation>
    <scope>NUCLEOTIDE SEQUENCE [LARGE SCALE GENOMIC DNA]</scope>
    <source>
        <strain evidence="9">BY5</strain>
    </source>
</reference>
<evidence type="ECO:0000256" key="6">
    <source>
        <dbReference type="ARBA" id="ARBA00022989"/>
    </source>
</evidence>
<organism evidence="9 10">
    <name type="scientific">Candidatus Ozemobacter sibiricus</name>
    <dbReference type="NCBI Taxonomy" id="2268124"/>
    <lineage>
        <taxon>Bacteria</taxon>
        <taxon>Candidatus Ozemobacteria</taxon>
        <taxon>Candidatus Ozemobacterales</taxon>
        <taxon>Candidatus Ozemobacteraceae</taxon>
        <taxon>Candidatus Ozemobacter</taxon>
    </lineage>
</organism>
<dbReference type="SUPFAM" id="SSF53448">
    <property type="entry name" value="Nucleotide-diphospho-sugar transferases"/>
    <property type="match status" value="1"/>
</dbReference>
<dbReference type="GO" id="GO:0099621">
    <property type="term" value="F:undecaprenyl-phosphate 4-deoxy-4-formamido-L-arabinose transferase activity"/>
    <property type="evidence" value="ECO:0007669"/>
    <property type="project" value="TreeGrafter"/>
</dbReference>
<dbReference type="Gene3D" id="3.90.550.10">
    <property type="entry name" value="Spore Coat Polysaccharide Biosynthesis Protein SpsA, Chain A"/>
    <property type="match status" value="1"/>
</dbReference>
<evidence type="ECO:0000313" key="9">
    <source>
        <dbReference type="EMBL" id="RCK78558.1"/>
    </source>
</evidence>
<dbReference type="InterPro" id="IPR001173">
    <property type="entry name" value="Glyco_trans_2-like"/>
</dbReference>
<dbReference type="PANTHER" id="PTHR48090">
    <property type="entry name" value="UNDECAPRENYL-PHOSPHATE 4-DEOXY-4-FORMAMIDO-L-ARABINOSE TRANSFERASE-RELATED"/>
    <property type="match status" value="1"/>
</dbReference>
<evidence type="ECO:0000256" key="1">
    <source>
        <dbReference type="ARBA" id="ARBA00022475"/>
    </source>
</evidence>
<accession>A0A367ZKG4</accession>